<dbReference type="Proteomes" id="UP000199440">
    <property type="component" value="Unassembled WGS sequence"/>
</dbReference>
<gene>
    <name evidence="1" type="ORF">SAMN04488514_11852</name>
</gene>
<dbReference type="OrthoDB" id="1439363at2"/>
<evidence type="ECO:0000313" key="2">
    <source>
        <dbReference type="Proteomes" id="UP000199440"/>
    </source>
</evidence>
<name>A0A1G9XKB7_9FLAO</name>
<evidence type="ECO:0000313" key="1">
    <source>
        <dbReference type="EMBL" id="SDM97207.1"/>
    </source>
</evidence>
<organism evidence="1 2">
    <name type="scientific">Kriegella aquimaris</name>
    <dbReference type="NCBI Taxonomy" id="192904"/>
    <lineage>
        <taxon>Bacteria</taxon>
        <taxon>Pseudomonadati</taxon>
        <taxon>Bacteroidota</taxon>
        <taxon>Flavobacteriia</taxon>
        <taxon>Flavobacteriales</taxon>
        <taxon>Flavobacteriaceae</taxon>
        <taxon>Kriegella</taxon>
    </lineage>
</organism>
<dbReference type="RefSeq" id="WP_089895199.1">
    <property type="nucleotide sequence ID" value="NZ_FNGV01000018.1"/>
</dbReference>
<accession>A0A1G9XKB7</accession>
<proteinExistence type="predicted"/>
<keyword evidence="2" id="KW-1185">Reference proteome</keyword>
<protein>
    <submittedName>
        <fullName evidence="1">Uncharacterized protein</fullName>
    </submittedName>
</protein>
<sequence>MGKLTAEQVKRLADDFAHMANALGDYRYENFENLTNEENLRLKELHAQTLSHTTELYTQSAILVLDDAATSLAQINTITLETKKLYKKLVGVQKVLDRATSVLTLATAIITLDAKGITNSVKKLLAPDS</sequence>
<dbReference type="STRING" id="192904.SAMN04488514_11852"/>
<dbReference type="EMBL" id="FNGV01000018">
    <property type="protein sequence ID" value="SDM97207.1"/>
    <property type="molecule type" value="Genomic_DNA"/>
</dbReference>
<dbReference type="AlphaFoldDB" id="A0A1G9XKB7"/>
<reference evidence="2" key="1">
    <citation type="submission" date="2016-10" db="EMBL/GenBank/DDBJ databases">
        <authorList>
            <person name="Varghese N."/>
            <person name="Submissions S."/>
        </authorList>
    </citation>
    <scope>NUCLEOTIDE SEQUENCE [LARGE SCALE GENOMIC DNA]</scope>
    <source>
        <strain evidence="2">DSM 19886</strain>
    </source>
</reference>